<comment type="caution">
    <text evidence="1">The sequence shown here is derived from an EMBL/GenBank/DDBJ whole genome shotgun (WGS) entry which is preliminary data.</text>
</comment>
<name>A0A4Z1GP11_9HELO</name>
<dbReference type="NCBIfam" id="TIGR01571">
    <property type="entry name" value="A_thal_Cys_rich"/>
    <property type="match status" value="1"/>
</dbReference>
<organism evidence="1 2">
    <name type="scientific">Botrytis hyacinthi</name>
    <dbReference type="NCBI Taxonomy" id="278943"/>
    <lineage>
        <taxon>Eukaryota</taxon>
        <taxon>Fungi</taxon>
        <taxon>Dikarya</taxon>
        <taxon>Ascomycota</taxon>
        <taxon>Pezizomycotina</taxon>
        <taxon>Leotiomycetes</taxon>
        <taxon>Helotiales</taxon>
        <taxon>Sclerotiniaceae</taxon>
        <taxon>Botrytis</taxon>
    </lineage>
</organism>
<dbReference type="Proteomes" id="UP000297814">
    <property type="component" value="Unassembled WGS sequence"/>
</dbReference>
<dbReference type="InterPro" id="IPR006461">
    <property type="entry name" value="PLAC_motif_containing"/>
</dbReference>
<evidence type="ECO:0008006" key="3">
    <source>
        <dbReference type="Google" id="ProtNLM"/>
    </source>
</evidence>
<evidence type="ECO:0000313" key="1">
    <source>
        <dbReference type="EMBL" id="TGO35377.1"/>
    </source>
</evidence>
<dbReference type="Pfam" id="PF04749">
    <property type="entry name" value="PLAC8"/>
    <property type="match status" value="1"/>
</dbReference>
<dbReference type="EMBL" id="PQXK01000160">
    <property type="protein sequence ID" value="TGO35377.1"/>
    <property type="molecule type" value="Genomic_DNA"/>
</dbReference>
<gene>
    <name evidence="1" type="ORF">BHYA_0160g00100</name>
</gene>
<keyword evidence="2" id="KW-1185">Reference proteome</keyword>
<sequence>MPTSYKHSFWACCSPVDICMKAWCCPCFVFGRNHYRINNGTDEGYSACNSSCCWWTVLGPGVGLSFILQTLDRQNMQQKHGLKGDSCGNCLASIWCPCCELMQTSKELDYILLEKNASAQGYQPQPGMVAGPQSGAYADK</sequence>
<proteinExistence type="predicted"/>
<dbReference type="PANTHER" id="PTHR15907">
    <property type="entry name" value="DUF614 FAMILY PROTEIN-RELATED"/>
    <property type="match status" value="1"/>
</dbReference>
<dbReference type="AlphaFoldDB" id="A0A4Z1GP11"/>
<accession>A0A4Z1GP11</accession>
<evidence type="ECO:0000313" key="2">
    <source>
        <dbReference type="Proteomes" id="UP000297814"/>
    </source>
</evidence>
<protein>
    <recommendedName>
        <fullName evidence="3">PLAC8-domain-containing protein</fullName>
    </recommendedName>
</protein>
<reference evidence="1 2" key="1">
    <citation type="submission" date="2017-12" db="EMBL/GenBank/DDBJ databases">
        <title>Comparative genomics of Botrytis spp.</title>
        <authorList>
            <person name="Valero-Jimenez C.A."/>
            <person name="Tapia P."/>
            <person name="Veloso J."/>
            <person name="Silva-Moreno E."/>
            <person name="Staats M."/>
            <person name="Valdes J.H."/>
            <person name="Van Kan J.A.L."/>
        </authorList>
    </citation>
    <scope>NUCLEOTIDE SEQUENCE [LARGE SCALE GENOMIC DNA]</scope>
    <source>
        <strain evidence="1 2">Bh0001</strain>
    </source>
</reference>